<protein>
    <submittedName>
        <fullName evidence="2">Uncharacterized protein</fullName>
    </submittedName>
</protein>
<evidence type="ECO:0000313" key="3">
    <source>
        <dbReference type="Proteomes" id="UP000095728"/>
    </source>
</evidence>
<dbReference type="Proteomes" id="UP000095728">
    <property type="component" value="Unassembled WGS sequence"/>
</dbReference>
<dbReference type="AlphaFoldDB" id="A0A1E5R5F6"/>
<feature type="compositionally biased region" description="Polar residues" evidence="1">
    <location>
        <begin position="55"/>
        <end position="65"/>
    </location>
</feature>
<feature type="compositionally biased region" description="Basic and acidic residues" evidence="1">
    <location>
        <begin position="27"/>
        <end position="38"/>
    </location>
</feature>
<comment type="caution">
    <text evidence="2">The sequence shown here is derived from an EMBL/GenBank/DDBJ whole genome shotgun (WGS) entry which is preliminary data.</text>
</comment>
<evidence type="ECO:0000313" key="2">
    <source>
        <dbReference type="EMBL" id="OEJ82134.1"/>
    </source>
</evidence>
<reference evidence="3" key="1">
    <citation type="journal article" date="2016" name="Genome Announc.">
        <title>Genome sequences of three species of Hanseniaspora isolated from spontaneous wine fermentations.</title>
        <authorList>
            <person name="Sternes P.R."/>
            <person name="Lee D."/>
            <person name="Kutyna D.R."/>
            <person name="Borneman A.R."/>
        </authorList>
    </citation>
    <scope>NUCLEOTIDE SEQUENCE [LARGE SCALE GENOMIC DNA]</scope>
    <source>
        <strain evidence="3">AWRI3579</strain>
    </source>
</reference>
<feature type="compositionally biased region" description="Polar residues" evidence="1">
    <location>
        <begin position="82"/>
        <end position="102"/>
    </location>
</feature>
<keyword evidence="3" id="KW-1185">Reference proteome</keyword>
<feature type="compositionally biased region" description="Basic residues" evidence="1">
    <location>
        <begin position="69"/>
        <end position="78"/>
    </location>
</feature>
<name>A0A1E5R5F6_9ASCO</name>
<feature type="region of interest" description="Disordered" evidence="1">
    <location>
        <begin position="1"/>
        <end position="131"/>
    </location>
</feature>
<sequence>MSETNNNATINSAGGDLKTNRISGNHPSERHVFHHDTLQTKPTSPSAKSVPKGGNNKTQGKTPNENRSNRNKNRNKSKKSLEQNAKSVNKSTDTQQRNTGMKHQNLKSIEHKRSQKRNTGPGSKHLKPITKKYDPEVELLKEKQKEELRIVKARLGPKNFQTYRSSPDFTVFAVSCMIDLNSLDLEKNASKQKPKQKRKVKFTITVPKLYPKTSITLGNILTPALGAEDSPLKNTHDWNKIVTNFNTECSRLLKEQHQPLLQQLNYFAVNFPAMCVPNKAYLKATDLKKQLIAELSL</sequence>
<dbReference type="EMBL" id="LPNM01000010">
    <property type="protein sequence ID" value="OEJ82134.1"/>
    <property type="molecule type" value="Genomic_DNA"/>
</dbReference>
<evidence type="ECO:0000256" key="1">
    <source>
        <dbReference type="SAM" id="MobiDB-lite"/>
    </source>
</evidence>
<proteinExistence type="predicted"/>
<feature type="compositionally biased region" description="Polar residues" evidence="1">
    <location>
        <begin position="1"/>
        <end position="12"/>
    </location>
</feature>
<accession>A0A1E5R5F6</accession>
<organism evidence="2 3">
    <name type="scientific">Hanseniaspora osmophila</name>
    <dbReference type="NCBI Taxonomy" id="56408"/>
    <lineage>
        <taxon>Eukaryota</taxon>
        <taxon>Fungi</taxon>
        <taxon>Dikarya</taxon>
        <taxon>Ascomycota</taxon>
        <taxon>Saccharomycotina</taxon>
        <taxon>Saccharomycetes</taxon>
        <taxon>Saccharomycodales</taxon>
        <taxon>Saccharomycodaceae</taxon>
        <taxon>Hanseniaspora</taxon>
    </lineage>
</organism>
<gene>
    <name evidence="2" type="ORF">AWRI3579_g3560</name>
</gene>
<dbReference type="InParanoid" id="A0A1E5R5F6"/>